<evidence type="ECO:0000256" key="5">
    <source>
        <dbReference type="ARBA" id="ARBA00022989"/>
    </source>
</evidence>
<dbReference type="EMBL" id="JACRTL010000003">
    <property type="protein sequence ID" value="MBC8610948.1"/>
    <property type="molecule type" value="Genomic_DNA"/>
</dbReference>
<keyword evidence="5 8" id="KW-1133">Transmembrane helix</keyword>
<dbReference type="PIRSF" id="PIRSF500217">
    <property type="entry name" value="AlgI"/>
    <property type="match status" value="1"/>
</dbReference>
<feature type="transmembrane region" description="Helical" evidence="8">
    <location>
        <begin position="455"/>
        <end position="477"/>
    </location>
</feature>
<keyword evidence="4 8" id="KW-0812">Transmembrane</keyword>
<sequence>MVFSSIPFIFLFLPAAVLVYLLTPARYRNLVLLLENLVFYACSALPALPVLACLIVADYLCGLSIYRYRRSKKRARVPLIIGVCINVICLLFMKHKLFYFSFLTLPAESKLGFDFLIPIGISIYTLQGISYLADLYRNRVKVQRHFVSFAMYLSMFPQMICGPIVRYSDISETVVSRQTNANTISKGYNLFIRGLAKKLVLADTMLSLWKTVKEMDYATLPVLTAWLGILGFAFGIYFYFSGYTDMARGIAKILGFEFPMNFNSPYTAKSLTDFWRRWNISLTVWCKSYVISPLGKKHDSFLITMFRLILLWALMGLWYGNGWNFLLWGLVLGVLIAVEQLFLSPLLEKLPILIQRIYTIVIVLCAWVIFEIKDVTQVWAYYKAMFTGNAGSWGELFAGGGSFFADGTSLYLLGCYAVILLICILGSGSLIHNLGLKCEQRSSRAALGLRIASEIVLTLLCLLILAGGAGIGTTFFVHF</sequence>
<dbReference type="GO" id="GO:0005886">
    <property type="term" value="C:plasma membrane"/>
    <property type="evidence" value="ECO:0007669"/>
    <property type="project" value="UniProtKB-SubCell"/>
</dbReference>
<gene>
    <name evidence="9" type="ORF">H8702_07400</name>
</gene>
<keyword evidence="7" id="KW-0808">Transferase</keyword>
<evidence type="ECO:0000256" key="1">
    <source>
        <dbReference type="ARBA" id="ARBA00004651"/>
    </source>
</evidence>
<feature type="transmembrane region" description="Helical" evidence="8">
    <location>
        <begin position="410"/>
        <end position="434"/>
    </location>
</feature>
<keyword evidence="7" id="KW-0012">Acyltransferase</keyword>
<dbReference type="PANTHER" id="PTHR13285:SF18">
    <property type="entry name" value="PROTEIN-CYSTEINE N-PALMITOYLTRANSFERASE RASP"/>
    <property type="match status" value="1"/>
</dbReference>
<evidence type="ECO:0000256" key="6">
    <source>
        <dbReference type="ARBA" id="ARBA00023136"/>
    </source>
</evidence>
<dbReference type="OrthoDB" id="9805788at2"/>
<evidence type="ECO:0000256" key="4">
    <source>
        <dbReference type="ARBA" id="ARBA00022692"/>
    </source>
</evidence>
<feature type="transmembrane region" description="Helical" evidence="8">
    <location>
        <begin position="77"/>
        <end position="95"/>
    </location>
</feature>
<keyword evidence="10" id="KW-1185">Reference proteome</keyword>
<comment type="caution">
    <text evidence="9">The sequence shown here is derived from an EMBL/GenBank/DDBJ whole genome shotgun (WGS) entry which is preliminary data.</text>
</comment>
<reference evidence="9" key="1">
    <citation type="submission" date="2020-08" db="EMBL/GenBank/DDBJ databases">
        <title>Genome public.</title>
        <authorList>
            <person name="Liu C."/>
            <person name="Sun Q."/>
        </authorList>
    </citation>
    <scope>NUCLEOTIDE SEQUENCE</scope>
    <source>
        <strain evidence="9">NSJ-15</strain>
    </source>
</reference>
<feature type="transmembrane region" description="Helical" evidence="8">
    <location>
        <begin position="115"/>
        <end position="133"/>
    </location>
</feature>
<dbReference type="Pfam" id="PF03062">
    <property type="entry name" value="MBOAT"/>
    <property type="match status" value="1"/>
</dbReference>
<feature type="transmembrane region" description="Helical" evidence="8">
    <location>
        <begin position="350"/>
        <end position="370"/>
    </location>
</feature>
<evidence type="ECO:0000313" key="9">
    <source>
        <dbReference type="EMBL" id="MBC8610948.1"/>
    </source>
</evidence>
<dbReference type="Proteomes" id="UP000632659">
    <property type="component" value="Unassembled WGS sequence"/>
</dbReference>
<dbReference type="InterPro" id="IPR028362">
    <property type="entry name" value="AlgI"/>
</dbReference>
<evidence type="ECO:0000256" key="8">
    <source>
        <dbReference type="SAM" id="Phobius"/>
    </source>
</evidence>
<dbReference type="GO" id="GO:0016746">
    <property type="term" value="F:acyltransferase activity"/>
    <property type="evidence" value="ECO:0007669"/>
    <property type="project" value="UniProtKB-KW"/>
</dbReference>
<dbReference type="RefSeq" id="WP_093989112.1">
    <property type="nucleotide sequence ID" value="NZ_FYDD01000004.1"/>
</dbReference>
<dbReference type="PIRSF" id="PIRSF016636">
    <property type="entry name" value="AlgI_DltB"/>
    <property type="match status" value="1"/>
</dbReference>
<comment type="similarity">
    <text evidence="2 7">Belongs to the membrane-bound acyltransferase family.</text>
</comment>
<keyword evidence="3 7" id="KW-1003">Cell membrane</keyword>
<keyword evidence="6 7" id="KW-0472">Membrane</keyword>
<dbReference type="InterPro" id="IPR004299">
    <property type="entry name" value="MBOAT_fam"/>
</dbReference>
<dbReference type="InterPro" id="IPR051085">
    <property type="entry name" value="MB_O-acyltransferase"/>
</dbReference>
<feature type="transmembrane region" description="Helical" evidence="8">
    <location>
        <begin position="217"/>
        <end position="240"/>
    </location>
</feature>
<feature type="transmembrane region" description="Helical" evidence="8">
    <location>
        <begin position="37"/>
        <end position="65"/>
    </location>
</feature>
<proteinExistence type="inferred from homology"/>
<evidence type="ECO:0000256" key="2">
    <source>
        <dbReference type="ARBA" id="ARBA00010323"/>
    </source>
</evidence>
<organism evidence="9 10">
    <name type="scientific">Massiliimalia timonensis</name>
    <dbReference type="NCBI Taxonomy" id="1987501"/>
    <lineage>
        <taxon>Bacteria</taxon>
        <taxon>Bacillati</taxon>
        <taxon>Bacillota</taxon>
        <taxon>Clostridia</taxon>
        <taxon>Eubacteriales</taxon>
        <taxon>Oscillospiraceae</taxon>
        <taxon>Massiliimalia</taxon>
    </lineage>
</organism>
<name>A0A8J6TUW3_9FIRM</name>
<dbReference type="PANTHER" id="PTHR13285">
    <property type="entry name" value="ACYLTRANSFERASE"/>
    <property type="match status" value="1"/>
</dbReference>
<evidence type="ECO:0000256" key="3">
    <source>
        <dbReference type="ARBA" id="ARBA00022475"/>
    </source>
</evidence>
<accession>A0A8J6TUW3</accession>
<dbReference type="GO" id="GO:0042121">
    <property type="term" value="P:alginic acid biosynthetic process"/>
    <property type="evidence" value="ECO:0007669"/>
    <property type="project" value="InterPro"/>
</dbReference>
<evidence type="ECO:0000313" key="10">
    <source>
        <dbReference type="Proteomes" id="UP000632659"/>
    </source>
</evidence>
<feature type="transmembrane region" description="Helical" evidence="8">
    <location>
        <begin position="145"/>
        <end position="165"/>
    </location>
</feature>
<dbReference type="AlphaFoldDB" id="A0A8J6TUW3"/>
<protein>
    <submittedName>
        <fullName evidence="9">MBOAT family protein</fullName>
    </submittedName>
</protein>
<dbReference type="InterPro" id="IPR024194">
    <property type="entry name" value="Ac/AlaTfrase_AlgI/DltB"/>
</dbReference>
<evidence type="ECO:0000256" key="7">
    <source>
        <dbReference type="PIRNR" id="PIRNR016636"/>
    </source>
</evidence>
<comment type="subcellular location">
    <subcellularLocation>
        <location evidence="1">Cell membrane</location>
        <topology evidence="1">Multi-pass membrane protein</topology>
    </subcellularLocation>
</comment>